<dbReference type="PROSITE" id="PS51257">
    <property type="entry name" value="PROKAR_LIPOPROTEIN"/>
    <property type="match status" value="1"/>
</dbReference>
<evidence type="ECO:0000313" key="1">
    <source>
        <dbReference type="EMBL" id="HAS8542159.1"/>
    </source>
</evidence>
<protein>
    <recommendedName>
        <fullName evidence="2">Lipoprotein</fullName>
    </recommendedName>
</protein>
<evidence type="ECO:0008006" key="2">
    <source>
        <dbReference type="Google" id="ProtNLM"/>
    </source>
</evidence>
<dbReference type="InterPro" id="IPR038140">
    <property type="entry name" value="DotD_sf"/>
</dbReference>
<dbReference type="EMBL" id="DACRBY010000032">
    <property type="protein sequence ID" value="HAS8542159.1"/>
    <property type="molecule type" value="Genomic_DNA"/>
</dbReference>
<name>A0A8H9N3G4_VIBVL</name>
<accession>A0A8H9N3G4</accession>
<gene>
    <name evidence="1" type="ORF">I7730_20430</name>
</gene>
<dbReference type="Gene3D" id="3.55.50.60">
    <property type="entry name" value="DotD protein"/>
    <property type="match status" value="1"/>
</dbReference>
<dbReference type="AlphaFoldDB" id="A0A8H9N3G4"/>
<reference evidence="1" key="1">
    <citation type="journal article" date="2018" name="Genome Biol.">
        <title>SKESA: strategic k-mer extension for scrupulous assemblies.</title>
        <authorList>
            <person name="Souvorov A."/>
            <person name="Agarwala R."/>
            <person name="Lipman D.J."/>
        </authorList>
    </citation>
    <scope>NUCLEOTIDE SEQUENCE</scope>
    <source>
        <strain evidence="1">BCW_3452</strain>
    </source>
</reference>
<comment type="caution">
    <text evidence="1">The sequence shown here is derived from an EMBL/GenBank/DDBJ whole genome shotgun (WGS) entry which is preliminary data.</text>
</comment>
<organism evidence="1">
    <name type="scientific">Vibrio vulnificus</name>
    <dbReference type="NCBI Taxonomy" id="672"/>
    <lineage>
        <taxon>Bacteria</taxon>
        <taxon>Pseudomonadati</taxon>
        <taxon>Pseudomonadota</taxon>
        <taxon>Gammaproteobacteria</taxon>
        <taxon>Vibrionales</taxon>
        <taxon>Vibrionaceae</taxon>
        <taxon>Vibrio</taxon>
    </lineage>
</organism>
<proteinExistence type="predicted"/>
<sequence length="181" mass="20065">MIKKTLLAATASIVLSGCVSTSDIEPVKVDISQVDYSERALVRAWDRLAESAAISAEANLNLSKLANGQAAQQMDERDYMEFVFQSSYIPKGMEVEVDNLEYEGNALSLLMLIAGMSGYTVVLPEYETFVEPHVKINTASKYGSKIKNAKDVYDVIDRTNKDLLDMKIIEGSRLIVVNYLI</sequence>
<dbReference type="Proteomes" id="UP000863257">
    <property type="component" value="Unassembled WGS sequence"/>
</dbReference>
<reference evidence="1" key="2">
    <citation type="submission" date="2019-01" db="EMBL/GenBank/DDBJ databases">
        <authorList>
            <consortium name="NCBI Pathogen Detection Project"/>
        </authorList>
    </citation>
    <scope>NUCLEOTIDE SEQUENCE</scope>
    <source>
        <strain evidence="1">BCW_3452</strain>
    </source>
</reference>